<dbReference type="Gene3D" id="3.40.50.2000">
    <property type="entry name" value="Glycogen Phosphorylase B"/>
    <property type="match status" value="1"/>
</dbReference>
<gene>
    <name evidence="3" type="ORF">ACFO60_27240</name>
</gene>
<dbReference type="Pfam" id="PF21036">
    <property type="entry name" value="EryCIII-like_N"/>
    <property type="match status" value="1"/>
</dbReference>
<reference evidence="4" key="1">
    <citation type="journal article" date="2019" name="Int. J. Syst. Evol. Microbiol.">
        <title>The Global Catalogue of Microorganisms (GCM) 10K type strain sequencing project: providing services to taxonomists for standard genome sequencing and annotation.</title>
        <authorList>
            <consortium name="The Broad Institute Genomics Platform"/>
            <consortium name="The Broad Institute Genome Sequencing Center for Infectious Disease"/>
            <person name="Wu L."/>
            <person name="Ma J."/>
        </authorList>
    </citation>
    <scope>NUCLEOTIDE SEQUENCE [LARGE SCALE GENOMIC DNA]</scope>
    <source>
        <strain evidence="4">CGMCC 4.7132</strain>
    </source>
</reference>
<feature type="non-terminal residue" evidence="3">
    <location>
        <position position="220"/>
    </location>
</feature>
<organism evidence="3 4">
    <name type="scientific">Sphaerisporangium dianthi</name>
    <dbReference type="NCBI Taxonomy" id="1436120"/>
    <lineage>
        <taxon>Bacteria</taxon>
        <taxon>Bacillati</taxon>
        <taxon>Actinomycetota</taxon>
        <taxon>Actinomycetes</taxon>
        <taxon>Streptosporangiales</taxon>
        <taxon>Streptosporangiaceae</taxon>
        <taxon>Sphaerisporangium</taxon>
    </lineage>
</organism>
<dbReference type="EMBL" id="JBHSFP010000023">
    <property type="protein sequence ID" value="MFC4534469.1"/>
    <property type="molecule type" value="Genomic_DNA"/>
</dbReference>
<evidence type="ECO:0000313" key="3">
    <source>
        <dbReference type="EMBL" id="MFC4534469.1"/>
    </source>
</evidence>
<evidence type="ECO:0000256" key="1">
    <source>
        <dbReference type="ARBA" id="ARBA00022679"/>
    </source>
</evidence>
<comment type="caution">
    <text evidence="3">The sequence shown here is derived from an EMBL/GenBank/DDBJ whole genome shotgun (WGS) entry which is preliminary data.</text>
</comment>
<evidence type="ECO:0000259" key="2">
    <source>
        <dbReference type="Pfam" id="PF21036"/>
    </source>
</evidence>
<dbReference type="SUPFAM" id="SSF53756">
    <property type="entry name" value="UDP-Glycosyltransferase/glycogen phosphorylase"/>
    <property type="match status" value="1"/>
</dbReference>
<proteinExistence type="predicted"/>
<sequence>MRVLLTFYSERTHFFGMVPLAQALVAAGHEVRVASQPSQTQAIMDTGLTAVAIGKDHVVWRLVRAREEIFSRLRSMGLPPFDRADGSADAITWEDVLKGYADVVPWWWRLVNDPMVPELVEFCRAWRPDVVIWEPGTYAGTIAARVAGAVSVRSLWGLDLYGRVREHFVRLRDERAEGERRDLLAEWLGRWAGRYGVAFDEVMTCGHVTIDQLPAEVRLP</sequence>
<evidence type="ECO:0000313" key="4">
    <source>
        <dbReference type="Proteomes" id="UP001596004"/>
    </source>
</evidence>
<keyword evidence="4" id="KW-1185">Reference proteome</keyword>
<accession>A0ABV9CPN4</accession>
<dbReference type="Proteomes" id="UP001596004">
    <property type="component" value="Unassembled WGS sequence"/>
</dbReference>
<protein>
    <recommendedName>
        <fullName evidence="2">Erythromycin biosynthesis protein CIII-like N-terminal domain-containing protein</fullName>
    </recommendedName>
</protein>
<feature type="domain" description="Erythromycin biosynthesis protein CIII-like N-terminal" evidence="2">
    <location>
        <begin position="22"/>
        <end position="219"/>
    </location>
</feature>
<name>A0ABV9CPN4_9ACTN</name>
<dbReference type="InterPro" id="IPR048284">
    <property type="entry name" value="EryCIII-like_N"/>
</dbReference>
<keyword evidence="1" id="KW-0808">Transferase</keyword>